<dbReference type="EMBL" id="JAPJDO010000009">
    <property type="protein sequence ID" value="MCX2937586.1"/>
    <property type="molecule type" value="Genomic_DNA"/>
</dbReference>
<keyword evidence="3" id="KW-1185">Reference proteome</keyword>
<evidence type="ECO:0000256" key="1">
    <source>
        <dbReference type="SAM" id="Phobius"/>
    </source>
</evidence>
<feature type="transmembrane region" description="Helical" evidence="1">
    <location>
        <begin position="51"/>
        <end position="72"/>
    </location>
</feature>
<evidence type="ECO:0000313" key="3">
    <source>
        <dbReference type="Proteomes" id="UP001300745"/>
    </source>
</evidence>
<dbReference type="RefSeq" id="WP_265997249.1">
    <property type="nucleotide sequence ID" value="NZ_JAPJDN010000009.1"/>
</dbReference>
<protein>
    <submittedName>
        <fullName evidence="2">Uncharacterized protein</fullName>
    </submittedName>
</protein>
<accession>A0ABT3SDK6</accession>
<keyword evidence="1" id="KW-1133">Transmembrane helix</keyword>
<keyword evidence="1" id="KW-0812">Transmembrane</keyword>
<proteinExistence type="predicted"/>
<evidence type="ECO:0000313" key="2">
    <source>
        <dbReference type="EMBL" id="MCX2937586.1"/>
    </source>
</evidence>
<organism evidence="2 3">
    <name type="scientific">Mycobacterium pinniadriaticum</name>
    <dbReference type="NCBI Taxonomy" id="2994102"/>
    <lineage>
        <taxon>Bacteria</taxon>
        <taxon>Bacillati</taxon>
        <taxon>Actinomycetota</taxon>
        <taxon>Actinomycetes</taxon>
        <taxon>Mycobacteriales</taxon>
        <taxon>Mycobacteriaceae</taxon>
        <taxon>Mycobacterium</taxon>
    </lineage>
</organism>
<sequence length="154" mass="16290">MTDKTMASKKKLSRAGTAVAVASVLLWAVFAAVLLTRAGTDDERLWSHMTWIFSSVQSIAFAAAGALFGTAVQQGRVDDAERRAADSKTDADNGRALATILQHDAPTAGTAMPEIAGGVGLTRGVDVSSPVEDVRQRYADLARSLFGDLTRQQP</sequence>
<name>A0ABT3SDK6_9MYCO</name>
<comment type="caution">
    <text evidence="2">The sequence shown here is derived from an EMBL/GenBank/DDBJ whole genome shotgun (WGS) entry which is preliminary data.</text>
</comment>
<gene>
    <name evidence="2" type="ORF">ORI27_12825</name>
</gene>
<keyword evidence="1" id="KW-0472">Membrane</keyword>
<dbReference type="Proteomes" id="UP001300745">
    <property type="component" value="Unassembled WGS sequence"/>
</dbReference>
<reference evidence="2 3" key="1">
    <citation type="submission" date="2022-11" db="EMBL/GenBank/DDBJ databases">
        <title>Mycobacterium sp. nov.</title>
        <authorList>
            <person name="Papic B."/>
            <person name="Spicic S."/>
            <person name="Duvnjak S."/>
        </authorList>
    </citation>
    <scope>NUCLEOTIDE SEQUENCE [LARGE SCALE GENOMIC DNA]</scope>
    <source>
        <strain evidence="2 3">CVI_P4</strain>
    </source>
</reference>